<dbReference type="Pfam" id="PF11625">
    <property type="entry name" value="DUF3253"/>
    <property type="match status" value="1"/>
</dbReference>
<sequence length="86" mass="9390">MSVSEQVIEETILDMTRKHGTGKSVDPGEVAKALATKAGVDWHSLMQPVRKVAIRLARDGHIAILRKGKPVDPETFKGVYRLAAPD</sequence>
<name>A0ABV9YZF6_9HYPH</name>
<organism evidence="1 2">
    <name type="scientific">Flaviflagellibacter deserti</name>
    <dbReference type="NCBI Taxonomy" id="2267266"/>
    <lineage>
        <taxon>Bacteria</taxon>
        <taxon>Pseudomonadati</taxon>
        <taxon>Pseudomonadota</taxon>
        <taxon>Alphaproteobacteria</taxon>
        <taxon>Hyphomicrobiales</taxon>
        <taxon>Flaviflagellibacter</taxon>
    </lineage>
</organism>
<evidence type="ECO:0000313" key="1">
    <source>
        <dbReference type="EMBL" id="MFC5068213.1"/>
    </source>
</evidence>
<dbReference type="InterPro" id="IPR036388">
    <property type="entry name" value="WH-like_DNA-bd_sf"/>
</dbReference>
<dbReference type="Proteomes" id="UP001595796">
    <property type="component" value="Unassembled WGS sequence"/>
</dbReference>
<reference evidence="2" key="1">
    <citation type="journal article" date="2019" name="Int. J. Syst. Evol. Microbiol.">
        <title>The Global Catalogue of Microorganisms (GCM) 10K type strain sequencing project: providing services to taxonomists for standard genome sequencing and annotation.</title>
        <authorList>
            <consortium name="The Broad Institute Genomics Platform"/>
            <consortium name="The Broad Institute Genome Sequencing Center for Infectious Disease"/>
            <person name="Wu L."/>
            <person name="Ma J."/>
        </authorList>
    </citation>
    <scope>NUCLEOTIDE SEQUENCE [LARGE SCALE GENOMIC DNA]</scope>
    <source>
        <strain evidence="2">CGMCC 1.16444</strain>
    </source>
</reference>
<accession>A0ABV9YZF6</accession>
<dbReference type="InterPro" id="IPR036390">
    <property type="entry name" value="WH_DNA-bd_sf"/>
</dbReference>
<evidence type="ECO:0000313" key="2">
    <source>
        <dbReference type="Proteomes" id="UP001595796"/>
    </source>
</evidence>
<keyword evidence="2" id="KW-1185">Reference proteome</keyword>
<dbReference type="InterPro" id="IPR021660">
    <property type="entry name" value="DUF3253"/>
</dbReference>
<dbReference type="EMBL" id="JBHSJF010000006">
    <property type="protein sequence ID" value="MFC5068213.1"/>
    <property type="molecule type" value="Genomic_DNA"/>
</dbReference>
<dbReference type="RefSeq" id="WP_114955867.1">
    <property type="nucleotide sequence ID" value="NZ_JBHSJF010000006.1"/>
</dbReference>
<proteinExistence type="predicted"/>
<dbReference type="SUPFAM" id="SSF46785">
    <property type="entry name" value="Winged helix' DNA-binding domain"/>
    <property type="match status" value="1"/>
</dbReference>
<comment type="caution">
    <text evidence="1">The sequence shown here is derived from an EMBL/GenBank/DDBJ whole genome shotgun (WGS) entry which is preliminary data.</text>
</comment>
<dbReference type="Gene3D" id="1.10.10.10">
    <property type="entry name" value="Winged helix-like DNA-binding domain superfamily/Winged helix DNA-binding domain"/>
    <property type="match status" value="1"/>
</dbReference>
<protein>
    <submittedName>
        <fullName evidence="1">DUF3253 domain-containing protein</fullName>
    </submittedName>
</protein>
<gene>
    <name evidence="1" type="ORF">ACFPFW_09330</name>
</gene>